<dbReference type="InterPro" id="IPR027302">
    <property type="entry name" value="Gln_synth_N_conserv_site"/>
</dbReference>
<organism evidence="3 4">
    <name type="scientific">Ditylenchus destructor</name>
    <dbReference type="NCBI Taxonomy" id="166010"/>
    <lineage>
        <taxon>Eukaryota</taxon>
        <taxon>Metazoa</taxon>
        <taxon>Ecdysozoa</taxon>
        <taxon>Nematoda</taxon>
        <taxon>Chromadorea</taxon>
        <taxon>Rhabditida</taxon>
        <taxon>Tylenchina</taxon>
        <taxon>Tylenchomorpha</taxon>
        <taxon>Sphaerularioidea</taxon>
        <taxon>Anguinidae</taxon>
        <taxon>Anguininae</taxon>
        <taxon>Ditylenchus</taxon>
    </lineage>
</organism>
<dbReference type="GO" id="GO:0004356">
    <property type="term" value="F:glutamine synthetase activity"/>
    <property type="evidence" value="ECO:0007669"/>
    <property type="project" value="InterPro"/>
</dbReference>
<comment type="caution">
    <text evidence="3">The sequence shown here is derived from an EMBL/GenBank/DDBJ whole genome shotgun (WGS) entry which is preliminary data.</text>
</comment>
<evidence type="ECO:0000259" key="2">
    <source>
        <dbReference type="PROSITE" id="PS51986"/>
    </source>
</evidence>
<dbReference type="InterPro" id="IPR008147">
    <property type="entry name" value="Gln_synt_N"/>
</dbReference>
<dbReference type="Gene3D" id="3.10.20.70">
    <property type="entry name" value="Glutamine synthetase, N-terminal domain"/>
    <property type="match status" value="1"/>
</dbReference>
<evidence type="ECO:0000313" key="3">
    <source>
        <dbReference type="EMBL" id="KAI1718339.1"/>
    </source>
</evidence>
<dbReference type="PROSITE" id="PS51986">
    <property type="entry name" value="GS_BETA_GRASP"/>
    <property type="match status" value="1"/>
</dbReference>
<gene>
    <name evidence="3" type="ORF">DdX_06761</name>
</gene>
<comment type="similarity">
    <text evidence="1">Belongs to the glutamine synthetase family.</text>
</comment>
<evidence type="ECO:0000256" key="1">
    <source>
        <dbReference type="PROSITE-ProRule" id="PRU01330"/>
    </source>
</evidence>
<dbReference type="InterPro" id="IPR036651">
    <property type="entry name" value="Gln_synt_N_sf"/>
</dbReference>
<dbReference type="SUPFAM" id="SSF54368">
    <property type="entry name" value="Glutamine synthetase, N-terminal domain"/>
    <property type="match status" value="1"/>
</dbReference>
<dbReference type="PROSITE" id="PS00180">
    <property type="entry name" value="GLNA_1"/>
    <property type="match status" value="1"/>
</dbReference>
<dbReference type="GO" id="GO:0005737">
    <property type="term" value="C:cytoplasm"/>
    <property type="evidence" value="ECO:0007669"/>
    <property type="project" value="TreeGrafter"/>
</dbReference>
<keyword evidence="4" id="KW-1185">Reference proteome</keyword>
<dbReference type="InterPro" id="IPR050292">
    <property type="entry name" value="Glutamine_Synthetase"/>
</dbReference>
<dbReference type="Proteomes" id="UP001201812">
    <property type="component" value="Unassembled WGS sequence"/>
</dbReference>
<dbReference type="AlphaFoldDB" id="A0AAD4R2T3"/>
<feature type="domain" description="GS beta-grasp" evidence="2">
    <location>
        <begin position="31"/>
        <end position="111"/>
    </location>
</feature>
<reference evidence="3" key="1">
    <citation type="submission" date="2022-01" db="EMBL/GenBank/DDBJ databases">
        <title>Genome Sequence Resource for Two Populations of Ditylenchus destructor, the Migratory Endoparasitic Phytonematode.</title>
        <authorList>
            <person name="Zhang H."/>
            <person name="Lin R."/>
            <person name="Xie B."/>
        </authorList>
    </citation>
    <scope>NUCLEOTIDE SEQUENCE</scope>
    <source>
        <strain evidence="3">BazhouSP</strain>
    </source>
</reference>
<proteinExistence type="inferred from homology"/>
<sequence>MSFSSNWAVKLPLGTPVVDQFLRLKLMNETCQATYVWIDGTGEYLRSKTRTLCHVPATVIEYPVWNYDGSSTGQASGRNSDMFLHPVAVYPDPFLGGNARLVLCDTYDSSRNPAQEKTSYLNTGGDGLVFTTPRERSYAYAIA</sequence>
<dbReference type="Pfam" id="PF03951">
    <property type="entry name" value="Gln-synt_N"/>
    <property type="match status" value="1"/>
</dbReference>
<dbReference type="PANTHER" id="PTHR20852:SF96">
    <property type="entry name" value="GLUTAMINE SYNTHETASE-RELATED"/>
    <property type="match status" value="1"/>
</dbReference>
<dbReference type="EMBL" id="JAKKPZ010000008">
    <property type="protein sequence ID" value="KAI1718339.1"/>
    <property type="molecule type" value="Genomic_DNA"/>
</dbReference>
<name>A0AAD4R2T3_9BILA</name>
<dbReference type="GO" id="GO:0006542">
    <property type="term" value="P:glutamine biosynthetic process"/>
    <property type="evidence" value="ECO:0007669"/>
    <property type="project" value="InterPro"/>
</dbReference>
<evidence type="ECO:0000313" key="4">
    <source>
        <dbReference type="Proteomes" id="UP001201812"/>
    </source>
</evidence>
<accession>A0AAD4R2T3</accession>
<dbReference type="PANTHER" id="PTHR20852">
    <property type="entry name" value="GLUTAMINE SYNTHETASE"/>
    <property type="match status" value="1"/>
</dbReference>
<protein>
    <submittedName>
        <fullName evidence="3">Glutamine synthetase, beta-Grasp domain-containing protein</fullName>
    </submittedName>
</protein>